<sequence>MLSIIQNIPNVKTYPLTYVFEHMKLQHKPNTLWLEFGVASGTTINYISQFTKEKVYGFDSFEGLPEKWRDGFDKGAFDRNGDLPPVNRNVELIKGWFNETLLTFIQTKNEKVSFIHMDADLYSSTKYIFDVLKDYIDTECIVVFDELVNYPGFDGDKGELKAFYEFITENKVDYEWIGMNGTPTGMSGYDHENVAVIIHSVN</sequence>
<proteinExistence type="predicted"/>
<evidence type="ECO:0000313" key="1">
    <source>
        <dbReference type="EMBL" id="QHT84249.1"/>
    </source>
</evidence>
<dbReference type="Gene3D" id="3.40.50.150">
    <property type="entry name" value="Vaccinia Virus protein VP39"/>
    <property type="match status" value="1"/>
</dbReference>
<dbReference type="InterPro" id="IPR008884">
    <property type="entry name" value="TylF_MeTrfase"/>
</dbReference>
<dbReference type="PANTHER" id="PTHR40036">
    <property type="entry name" value="MACROCIN O-METHYLTRANSFERASE"/>
    <property type="match status" value="1"/>
</dbReference>
<dbReference type="EMBL" id="MN740016">
    <property type="protein sequence ID" value="QHT84249.1"/>
    <property type="molecule type" value="Genomic_DNA"/>
</dbReference>
<dbReference type="Pfam" id="PF13578">
    <property type="entry name" value="Methyltransf_24"/>
    <property type="match status" value="1"/>
</dbReference>
<dbReference type="InterPro" id="IPR029063">
    <property type="entry name" value="SAM-dependent_MTases_sf"/>
</dbReference>
<evidence type="ECO:0008006" key="2">
    <source>
        <dbReference type="Google" id="ProtNLM"/>
    </source>
</evidence>
<accession>A0A6C0HUM4</accession>
<name>A0A6C0HUM4_9ZZZZ</name>
<protein>
    <recommendedName>
        <fullName evidence="2">Methyltransferase</fullName>
    </recommendedName>
</protein>
<dbReference type="PANTHER" id="PTHR40036:SF1">
    <property type="entry name" value="MACROCIN O-METHYLTRANSFERASE"/>
    <property type="match status" value="1"/>
</dbReference>
<reference evidence="1" key="1">
    <citation type="journal article" date="2020" name="Nature">
        <title>Giant virus diversity and host interactions through global metagenomics.</title>
        <authorList>
            <person name="Schulz F."/>
            <person name="Roux S."/>
            <person name="Paez-Espino D."/>
            <person name="Jungbluth S."/>
            <person name="Walsh D.A."/>
            <person name="Denef V.J."/>
            <person name="McMahon K.D."/>
            <person name="Konstantinidis K.T."/>
            <person name="Eloe-Fadrosh E.A."/>
            <person name="Kyrpides N.C."/>
            <person name="Woyke T."/>
        </authorList>
    </citation>
    <scope>NUCLEOTIDE SEQUENCE</scope>
    <source>
        <strain evidence="1">GVMAG-M-3300023184-16</strain>
    </source>
</reference>
<dbReference type="SUPFAM" id="SSF53335">
    <property type="entry name" value="S-adenosyl-L-methionine-dependent methyltransferases"/>
    <property type="match status" value="1"/>
</dbReference>
<dbReference type="AlphaFoldDB" id="A0A6C0HUM4"/>
<organism evidence="1">
    <name type="scientific">viral metagenome</name>
    <dbReference type="NCBI Taxonomy" id="1070528"/>
    <lineage>
        <taxon>unclassified sequences</taxon>
        <taxon>metagenomes</taxon>
        <taxon>organismal metagenomes</taxon>
    </lineage>
</organism>